<accession>A0A3Q9G569</accession>
<dbReference type="Proteomes" id="UP000280344">
    <property type="component" value="Chromosome"/>
</dbReference>
<reference evidence="2 3" key="1">
    <citation type="submission" date="2018-12" db="EMBL/GenBank/DDBJ databases">
        <title>Complete genome sequence of Flaviflexus sp. H23T48.</title>
        <authorList>
            <person name="Bae J.-W."/>
            <person name="Lee J.-Y."/>
        </authorList>
    </citation>
    <scope>NUCLEOTIDE SEQUENCE [LARGE SCALE GENOMIC DNA]</scope>
    <source>
        <strain evidence="2 3">H23T48</strain>
    </source>
</reference>
<dbReference type="Pfam" id="PF01370">
    <property type="entry name" value="Epimerase"/>
    <property type="match status" value="1"/>
</dbReference>
<name>A0A3Q9G569_9ACTO</name>
<evidence type="ECO:0000313" key="2">
    <source>
        <dbReference type="EMBL" id="AZQ76076.1"/>
    </source>
</evidence>
<sequence>MGNQNHVVLGGNGVTGTETIKALGPRGVNAISVGRRSHPDRAVRSHIADVLDPDQAARALAGAEVAYLTVGLPYSAKSWQERWPLILGNTVDAATKTGTHLVYLDNVYAYGKVDGPMTEQVRIRPSSKKGQVRAEALGMLGSAARERGLSYSIARSSDFYGPGASMSVFNMFAIEPAAKGKKGSWIFNANVPHSLTYTPDTGQALATLGTDPRGRSGTWHIPTAPALTGRQCLEILTGPGVGTKVMSQMYMRIGGLFNEAARETLEMAYQYTCPHILDSHLFESTFGVAPTPIEEGIAQTLRAARAELRELDATSA</sequence>
<evidence type="ECO:0000313" key="3">
    <source>
        <dbReference type="Proteomes" id="UP000280344"/>
    </source>
</evidence>
<dbReference type="Gene3D" id="3.40.50.720">
    <property type="entry name" value="NAD(P)-binding Rossmann-like Domain"/>
    <property type="match status" value="1"/>
</dbReference>
<proteinExistence type="predicted"/>
<keyword evidence="3" id="KW-1185">Reference proteome</keyword>
<dbReference type="SUPFAM" id="SSF51735">
    <property type="entry name" value="NAD(P)-binding Rossmann-fold domains"/>
    <property type="match status" value="1"/>
</dbReference>
<dbReference type="EMBL" id="CP034593">
    <property type="protein sequence ID" value="AZQ76076.1"/>
    <property type="molecule type" value="Genomic_DNA"/>
</dbReference>
<gene>
    <name evidence="2" type="ORF">EJ997_00795</name>
</gene>
<dbReference type="InterPro" id="IPR001509">
    <property type="entry name" value="Epimerase_deHydtase"/>
</dbReference>
<dbReference type="RefSeq" id="WP_126702885.1">
    <property type="nucleotide sequence ID" value="NZ_CP034593.1"/>
</dbReference>
<dbReference type="AlphaFoldDB" id="A0A3Q9G569"/>
<organism evidence="2 3">
    <name type="scientific">Flaviflexus ciconiae</name>
    <dbReference type="NCBI Taxonomy" id="2496867"/>
    <lineage>
        <taxon>Bacteria</taxon>
        <taxon>Bacillati</taxon>
        <taxon>Actinomycetota</taxon>
        <taxon>Actinomycetes</taxon>
        <taxon>Actinomycetales</taxon>
        <taxon>Actinomycetaceae</taxon>
        <taxon>Flaviflexus</taxon>
    </lineage>
</organism>
<dbReference type="KEGG" id="flh:EJ997_00795"/>
<protein>
    <submittedName>
        <fullName evidence="2">NAD-dependent epimerase/dehydratase family protein</fullName>
    </submittedName>
</protein>
<dbReference type="InterPro" id="IPR036291">
    <property type="entry name" value="NAD(P)-bd_dom_sf"/>
</dbReference>
<dbReference type="OrthoDB" id="8205493at2"/>
<feature type="domain" description="NAD-dependent epimerase/dehydratase" evidence="1">
    <location>
        <begin position="7"/>
        <end position="166"/>
    </location>
</feature>
<evidence type="ECO:0000259" key="1">
    <source>
        <dbReference type="Pfam" id="PF01370"/>
    </source>
</evidence>